<name>A0A9P0ZQ89_CUSEU</name>
<accession>A0A9P0ZQ89</accession>
<feature type="compositionally biased region" description="Polar residues" evidence="1">
    <location>
        <begin position="170"/>
        <end position="182"/>
    </location>
</feature>
<evidence type="ECO:0000256" key="1">
    <source>
        <dbReference type="SAM" id="MobiDB-lite"/>
    </source>
</evidence>
<evidence type="ECO:0000313" key="3">
    <source>
        <dbReference type="Proteomes" id="UP001152484"/>
    </source>
</evidence>
<evidence type="ECO:0000313" key="2">
    <source>
        <dbReference type="EMBL" id="CAH9108468.1"/>
    </source>
</evidence>
<keyword evidence="3" id="KW-1185">Reference proteome</keyword>
<feature type="compositionally biased region" description="Polar residues" evidence="1">
    <location>
        <begin position="223"/>
        <end position="236"/>
    </location>
</feature>
<gene>
    <name evidence="2" type="ORF">CEURO_LOCUS18123</name>
</gene>
<sequence length="692" mass="77227">MAEISSPCMVQPFSQPFSKSCDGHEGDVLRALTSSISFGRYMSESLAWEKWSTFTNNNYREEALRYSRPGSVAEKKAFFEARLKTRDAKKTAASPSIQQKTDHSPDMRRLDQIYDESGQETAIAVHSAVQPPMCREDIVEPDRGIDKNMLCKDEKMNKGVTATLGDPIVSNGSPHSSTTIKQSAKCGLPNPQPVKPPSVPSKKTDNCTSSSSKQESTKRSATKKQFTPRTLHVSTMKTEHYDHEPIKKSSPITLKIVNSKTVRAMTNTTPECRLKKYPLKVNTEEMHPDEKDQKIAAPKKTEEPILSSKQESTICSATKKQFTSRTLHVSTNKMEHNDHEPIKRSSPIVLKIVNSKIVRTSTNTTPACRLRKSPLNVNSLEMHPDEKDQEIAAPNQTGEPIFSQNTVKLSDYTSCLDENMEPKERTVTMGESDKTTCSSPHTPSIKVGLLKPRSMKPPPSIQSKKSEHSTTGALDVTANFEHHGSIKKSSPALQKIVNSKLVGAVTNNTTRQSRSKKSPIMATGYSLPKHVLSEPESTSFLSPSANRSTTKPSSTICSSFVFRSEERAIKRKEFNQKLEQKLKEDKQMQTKTMDKRTNVTNHLKRGDSPHNTTKKMPEVQKPVGKVQENSPRPPWRVSIKPDSSKEAVVVKPKMPLCRRSAKSIVAEYRHANASPHTSSFEYRKCNVDCKEP</sequence>
<dbReference type="InterPro" id="IPR044216">
    <property type="entry name" value="WDL7"/>
</dbReference>
<protein>
    <recommendedName>
        <fullName evidence="4">TPX2 C-terminal domain-containing protein</fullName>
    </recommendedName>
</protein>
<proteinExistence type="predicted"/>
<feature type="region of interest" description="Disordered" evidence="1">
    <location>
        <begin position="162"/>
        <end position="244"/>
    </location>
</feature>
<reference evidence="2" key="1">
    <citation type="submission" date="2022-07" db="EMBL/GenBank/DDBJ databases">
        <authorList>
            <person name="Macas J."/>
            <person name="Novak P."/>
            <person name="Neumann P."/>
        </authorList>
    </citation>
    <scope>NUCLEOTIDE SEQUENCE</scope>
</reference>
<feature type="region of interest" description="Disordered" evidence="1">
    <location>
        <begin position="600"/>
        <end position="650"/>
    </location>
</feature>
<dbReference type="EMBL" id="CAMAPE010000051">
    <property type="protein sequence ID" value="CAH9108468.1"/>
    <property type="molecule type" value="Genomic_DNA"/>
</dbReference>
<dbReference type="Proteomes" id="UP001152484">
    <property type="component" value="Unassembled WGS sequence"/>
</dbReference>
<feature type="region of interest" description="Disordered" evidence="1">
    <location>
        <begin position="424"/>
        <end position="470"/>
    </location>
</feature>
<dbReference type="PANTHER" id="PTHR47067">
    <property type="entry name" value="TPX2 (TARGETING PROTEIN FOR XKLP2) PROTEIN FAMILY-RELATED"/>
    <property type="match status" value="1"/>
</dbReference>
<dbReference type="AlphaFoldDB" id="A0A9P0ZQ89"/>
<dbReference type="OrthoDB" id="621651at2759"/>
<evidence type="ECO:0008006" key="4">
    <source>
        <dbReference type="Google" id="ProtNLM"/>
    </source>
</evidence>
<organism evidence="2 3">
    <name type="scientific">Cuscuta europaea</name>
    <name type="common">European dodder</name>
    <dbReference type="NCBI Taxonomy" id="41803"/>
    <lineage>
        <taxon>Eukaryota</taxon>
        <taxon>Viridiplantae</taxon>
        <taxon>Streptophyta</taxon>
        <taxon>Embryophyta</taxon>
        <taxon>Tracheophyta</taxon>
        <taxon>Spermatophyta</taxon>
        <taxon>Magnoliopsida</taxon>
        <taxon>eudicotyledons</taxon>
        <taxon>Gunneridae</taxon>
        <taxon>Pentapetalae</taxon>
        <taxon>asterids</taxon>
        <taxon>lamiids</taxon>
        <taxon>Solanales</taxon>
        <taxon>Convolvulaceae</taxon>
        <taxon>Cuscuteae</taxon>
        <taxon>Cuscuta</taxon>
        <taxon>Cuscuta subgen. Cuscuta</taxon>
    </lineage>
</organism>
<feature type="compositionally biased region" description="Pro residues" evidence="1">
    <location>
        <begin position="190"/>
        <end position="199"/>
    </location>
</feature>
<dbReference type="PANTHER" id="PTHR47067:SF7">
    <property type="entry name" value="TPX2 (TARGETING PROTEIN FOR XKLP2) PROTEIN FAMILY"/>
    <property type="match status" value="1"/>
</dbReference>
<feature type="compositionally biased region" description="Basic and acidic residues" evidence="1">
    <location>
        <begin position="424"/>
        <end position="434"/>
    </location>
</feature>
<comment type="caution">
    <text evidence="2">The sequence shown here is derived from an EMBL/GenBank/DDBJ whole genome shotgun (WGS) entry which is preliminary data.</text>
</comment>